<evidence type="ECO:0000256" key="1">
    <source>
        <dbReference type="ARBA" id="ARBA00022741"/>
    </source>
</evidence>
<dbReference type="PROSITE" id="PS51192">
    <property type="entry name" value="HELICASE_ATP_BIND_1"/>
    <property type="match status" value="1"/>
</dbReference>
<dbReference type="InterPro" id="IPR013689">
    <property type="entry name" value="RNA_helicase_ATP-dep_HrpB_C"/>
</dbReference>
<keyword evidence="2 7" id="KW-0378">Hydrolase</keyword>
<accession>A0ABU1ITF2</accession>
<comment type="caution">
    <text evidence="7">The sequence shown here is derived from an EMBL/GenBank/DDBJ whole genome shotgun (WGS) entry which is preliminary data.</text>
</comment>
<dbReference type="PANTHER" id="PTHR43519">
    <property type="entry name" value="ATP-DEPENDENT RNA HELICASE HRPB"/>
    <property type="match status" value="1"/>
</dbReference>
<dbReference type="PROSITE" id="PS51194">
    <property type="entry name" value="HELICASE_CTER"/>
    <property type="match status" value="1"/>
</dbReference>
<dbReference type="InterPro" id="IPR010225">
    <property type="entry name" value="HrpB"/>
</dbReference>
<dbReference type="InterPro" id="IPR001650">
    <property type="entry name" value="Helicase_C-like"/>
</dbReference>
<keyword evidence="8" id="KW-1185">Reference proteome</keyword>
<dbReference type="SMART" id="SM00847">
    <property type="entry name" value="HA2"/>
    <property type="match status" value="1"/>
</dbReference>
<feature type="domain" description="Helicase C-terminal" evidence="6">
    <location>
        <begin position="218"/>
        <end position="390"/>
    </location>
</feature>
<sequence length="868" mass="96817">MKHELHPSPVASALPVDELIPALKQHLQETGAAVLIAEPGAGKTTRIPLALLEEAWLAGRRIVMLEPRRLAAISAARYMAATLGEKVGQTVGYRVALDTRVSAATRIEVVTEGVLTRMLQHDPSLEQVGLVLFDEFHERNLNADLGLAFTLESRSLLREDLRVLVMSATMEPQPVAQLLGDVPVLRSGGRSYPVETYYEAGESAYTLYRKPGARMEPKIVHVIHRALQEQEGELLVFLPGMREIRSVQNELLRSGQQLPAEVEVVILHGGLKAEQQDEAVRPRGDGTRRIILSTSLAESSVTIQGVSIVIDSGLMRTRVFSPTTGMERMETRQISVDAADQRRGRAGRQQPGVCYRLWSAEEHRILPAERRPEMLQSDLSPLALEVAAWGSDVAEMAWLTPPPEAAYREGQLLLQQLDAIDEQLRITTHGRNMTVIGAHPRLAHMMIKAGELELIQEACDLAALLQERDILPPAAGIELAERVRALYGRSKHRVETNAVERIKEWSQRFARQWRELERMEEATDKQSSISVKKSASLSASDGWIGALLSLAYPDRIGQNRGDGRFLLRMGRGALLPNGYGGIHLLAGTPYIVAAELEDVGTDSRILLAATLEEDMLKQLHANHISDRTEVTYDGDKEAIRAQRVQRLGAIVLRAVNDTAPSAEAIRSALIVALQGHTRGLDWFNWTKPATQLRERMGLMHRLQPEHYPAMNDAALLSHTENWLLPYMGDIRRLSDLRRLSMTELLLGMLDWQQRQEMEQIAPTHITVPSGSRIPIDYSNPAQPFIAVRLQEMFGCTSTPLLGGRIPLTIQLLSPASRPVQVTRDLASFWANTYFEVKKDLKGRYPKHYWPDDPLQAQATNRVKPRQNG</sequence>
<dbReference type="InterPro" id="IPR027417">
    <property type="entry name" value="P-loop_NTPase"/>
</dbReference>
<name>A0ABU1ITF2_9BACL</name>
<dbReference type="Pfam" id="PF08482">
    <property type="entry name" value="HrpB_C"/>
    <property type="match status" value="1"/>
</dbReference>
<dbReference type="Pfam" id="PF00271">
    <property type="entry name" value="Helicase_C"/>
    <property type="match status" value="1"/>
</dbReference>
<dbReference type="SMART" id="SM00487">
    <property type="entry name" value="DEXDc"/>
    <property type="match status" value="1"/>
</dbReference>
<dbReference type="EMBL" id="JAVDQH010000001">
    <property type="protein sequence ID" value="MDR6242503.1"/>
    <property type="molecule type" value="Genomic_DNA"/>
</dbReference>
<reference evidence="7 8" key="1">
    <citation type="submission" date="2023-07" db="EMBL/GenBank/DDBJ databases">
        <title>Genomic Encyclopedia of Type Strains, Phase IV (KMG-IV): sequencing the most valuable type-strain genomes for metagenomic binning, comparative biology and taxonomic classification.</title>
        <authorList>
            <person name="Goeker M."/>
        </authorList>
    </citation>
    <scope>NUCLEOTIDE SEQUENCE [LARGE SCALE GENOMIC DNA]</scope>
    <source>
        <strain evidence="7 8">DSM 22170</strain>
    </source>
</reference>
<proteinExistence type="predicted"/>
<dbReference type="EC" id="3.6.4.13" evidence="7"/>
<dbReference type="PIRSF" id="PIRSF005496">
    <property type="entry name" value="ATP_hel_hrpB"/>
    <property type="match status" value="1"/>
</dbReference>
<evidence type="ECO:0000313" key="7">
    <source>
        <dbReference type="EMBL" id="MDR6242503.1"/>
    </source>
</evidence>
<dbReference type="RefSeq" id="WP_188774954.1">
    <property type="nucleotide sequence ID" value="NZ_BMMB01000003.1"/>
</dbReference>
<protein>
    <submittedName>
        <fullName evidence="7">ATP-dependent helicase HrpB</fullName>
        <ecNumber evidence="7">3.6.4.13</ecNumber>
    </submittedName>
</protein>
<dbReference type="CDD" id="cd18791">
    <property type="entry name" value="SF2_C_RHA"/>
    <property type="match status" value="1"/>
</dbReference>
<dbReference type="Gene3D" id="3.40.50.300">
    <property type="entry name" value="P-loop containing nucleotide triphosphate hydrolases"/>
    <property type="match status" value="2"/>
</dbReference>
<evidence type="ECO:0000256" key="4">
    <source>
        <dbReference type="ARBA" id="ARBA00022840"/>
    </source>
</evidence>
<keyword evidence="4" id="KW-0067">ATP-binding</keyword>
<dbReference type="NCBIfam" id="TIGR01970">
    <property type="entry name" value="DEAH_box_HrpB"/>
    <property type="match status" value="1"/>
</dbReference>
<keyword evidence="1" id="KW-0547">Nucleotide-binding</keyword>
<evidence type="ECO:0000259" key="6">
    <source>
        <dbReference type="PROSITE" id="PS51194"/>
    </source>
</evidence>
<dbReference type="Pfam" id="PF00270">
    <property type="entry name" value="DEAD"/>
    <property type="match status" value="1"/>
</dbReference>
<dbReference type="CDD" id="cd17990">
    <property type="entry name" value="DEXHc_HrpB"/>
    <property type="match status" value="1"/>
</dbReference>
<dbReference type="InterPro" id="IPR007502">
    <property type="entry name" value="Helicase-assoc_dom"/>
</dbReference>
<dbReference type="Gene3D" id="1.20.120.1080">
    <property type="match status" value="1"/>
</dbReference>
<gene>
    <name evidence="7" type="ORF">JOC58_000387</name>
</gene>
<keyword evidence="3 7" id="KW-0347">Helicase</keyword>
<dbReference type="Proteomes" id="UP001185028">
    <property type="component" value="Unassembled WGS sequence"/>
</dbReference>
<evidence type="ECO:0000256" key="3">
    <source>
        <dbReference type="ARBA" id="ARBA00022806"/>
    </source>
</evidence>
<dbReference type="GO" id="GO:0016787">
    <property type="term" value="F:hydrolase activity"/>
    <property type="evidence" value="ECO:0007669"/>
    <property type="project" value="UniProtKB-KW"/>
</dbReference>
<organism evidence="7 8">
    <name type="scientific">Paenibacillus hunanensis</name>
    <dbReference type="NCBI Taxonomy" id="539262"/>
    <lineage>
        <taxon>Bacteria</taxon>
        <taxon>Bacillati</taxon>
        <taxon>Bacillota</taxon>
        <taxon>Bacilli</taxon>
        <taxon>Bacillales</taxon>
        <taxon>Paenibacillaceae</taxon>
        <taxon>Paenibacillus</taxon>
    </lineage>
</organism>
<dbReference type="SUPFAM" id="SSF52540">
    <property type="entry name" value="P-loop containing nucleoside triphosphate hydrolases"/>
    <property type="match status" value="1"/>
</dbReference>
<dbReference type="InterPro" id="IPR014001">
    <property type="entry name" value="Helicase_ATP-bd"/>
</dbReference>
<dbReference type="InterPro" id="IPR049614">
    <property type="entry name" value="HrpB_DEXH"/>
</dbReference>
<evidence type="ECO:0000259" key="5">
    <source>
        <dbReference type="PROSITE" id="PS51192"/>
    </source>
</evidence>
<feature type="domain" description="Helicase ATP-binding" evidence="5">
    <location>
        <begin position="24"/>
        <end position="188"/>
    </location>
</feature>
<evidence type="ECO:0000313" key="8">
    <source>
        <dbReference type="Proteomes" id="UP001185028"/>
    </source>
</evidence>
<dbReference type="SMART" id="SM00490">
    <property type="entry name" value="HELICc"/>
    <property type="match status" value="1"/>
</dbReference>
<dbReference type="GO" id="GO:0003724">
    <property type="term" value="F:RNA helicase activity"/>
    <property type="evidence" value="ECO:0007669"/>
    <property type="project" value="UniProtKB-EC"/>
</dbReference>
<dbReference type="PANTHER" id="PTHR43519:SF1">
    <property type="entry name" value="ATP-DEPENDENT RNA HELICASE HRPB"/>
    <property type="match status" value="1"/>
</dbReference>
<dbReference type="InterPro" id="IPR011545">
    <property type="entry name" value="DEAD/DEAH_box_helicase_dom"/>
</dbReference>
<evidence type="ECO:0000256" key="2">
    <source>
        <dbReference type="ARBA" id="ARBA00022801"/>
    </source>
</evidence>